<dbReference type="EMBL" id="CAKOFQ010007608">
    <property type="protein sequence ID" value="CAH2004783.1"/>
    <property type="molecule type" value="Genomic_DNA"/>
</dbReference>
<dbReference type="AlphaFoldDB" id="A0A9P0LWY7"/>
<evidence type="ECO:0000313" key="2">
    <source>
        <dbReference type="Proteomes" id="UP001152888"/>
    </source>
</evidence>
<protein>
    <submittedName>
        <fullName evidence="1">Uncharacterized protein</fullName>
    </submittedName>
</protein>
<comment type="caution">
    <text evidence="1">The sequence shown here is derived from an EMBL/GenBank/DDBJ whole genome shotgun (WGS) entry which is preliminary data.</text>
</comment>
<organism evidence="1 2">
    <name type="scientific">Acanthoscelides obtectus</name>
    <name type="common">Bean weevil</name>
    <name type="synonym">Bruchus obtectus</name>
    <dbReference type="NCBI Taxonomy" id="200917"/>
    <lineage>
        <taxon>Eukaryota</taxon>
        <taxon>Metazoa</taxon>
        <taxon>Ecdysozoa</taxon>
        <taxon>Arthropoda</taxon>
        <taxon>Hexapoda</taxon>
        <taxon>Insecta</taxon>
        <taxon>Pterygota</taxon>
        <taxon>Neoptera</taxon>
        <taxon>Endopterygota</taxon>
        <taxon>Coleoptera</taxon>
        <taxon>Polyphaga</taxon>
        <taxon>Cucujiformia</taxon>
        <taxon>Chrysomeloidea</taxon>
        <taxon>Chrysomelidae</taxon>
        <taxon>Bruchinae</taxon>
        <taxon>Bruchini</taxon>
        <taxon>Acanthoscelides</taxon>
    </lineage>
</organism>
<accession>A0A9P0LWY7</accession>
<evidence type="ECO:0000313" key="1">
    <source>
        <dbReference type="EMBL" id="CAH2004783.1"/>
    </source>
</evidence>
<reference evidence="1" key="1">
    <citation type="submission" date="2022-03" db="EMBL/GenBank/DDBJ databases">
        <authorList>
            <person name="Sayadi A."/>
        </authorList>
    </citation>
    <scope>NUCLEOTIDE SEQUENCE</scope>
</reference>
<proteinExistence type="predicted"/>
<dbReference type="Proteomes" id="UP001152888">
    <property type="component" value="Unassembled WGS sequence"/>
</dbReference>
<keyword evidence="2" id="KW-1185">Reference proteome</keyword>
<name>A0A9P0LWY7_ACAOB</name>
<gene>
    <name evidence="1" type="ORF">ACAOBT_LOCUS28185</name>
</gene>
<sequence length="53" mass="5895">MLSSCINFLGFSNNGVHGLMWCSYRPNDPMCNLIVNVNHGIMACCLLDYVTLV</sequence>